<gene>
    <name evidence="1" type="ORF">SAMN06265348_103127</name>
</gene>
<evidence type="ECO:0000313" key="1">
    <source>
        <dbReference type="EMBL" id="SMO52907.1"/>
    </source>
</evidence>
<keyword evidence="2" id="KW-1185">Reference proteome</keyword>
<sequence>MTILKPEILRLSYFCHYIKADTYGENTYY</sequence>
<proteinExistence type="predicted"/>
<dbReference type="Proteomes" id="UP000320300">
    <property type="component" value="Unassembled WGS sequence"/>
</dbReference>
<protein>
    <submittedName>
        <fullName evidence="1">Uncharacterized protein</fullName>
    </submittedName>
</protein>
<dbReference type="EMBL" id="FXTN01000003">
    <property type="protein sequence ID" value="SMO52907.1"/>
    <property type="molecule type" value="Genomic_DNA"/>
</dbReference>
<accession>A0A521C0D7</accession>
<reference evidence="1 2" key="1">
    <citation type="submission" date="2017-05" db="EMBL/GenBank/DDBJ databases">
        <authorList>
            <person name="Varghese N."/>
            <person name="Submissions S."/>
        </authorList>
    </citation>
    <scope>NUCLEOTIDE SEQUENCE [LARGE SCALE GENOMIC DNA]</scope>
    <source>
        <strain evidence="1 2">DSM 19036</strain>
    </source>
</reference>
<organism evidence="1 2">
    <name type="scientific">Pedobacter westerhofensis</name>
    <dbReference type="NCBI Taxonomy" id="425512"/>
    <lineage>
        <taxon>Bacteria</taxon>
        <taxon>Pseudomonadati</taxon>
        <taxon>Bacteroidota</taxon>
        <taxon>Sphingobacteriia</taxon>
        <taxon>Sphingobacteriales</taxon>
        <taxon>Sphingobacteriaceae</taxon>
        <taxon>Pedobacter</taxon>
    </lineage>
</organism>
<dbReference type="AlphaFoldDB" id="A0A521C0D7"/>
<name>A0A521C0D7_9SPHI</name>
<evidence type="ECO:0000313" key="2">
    <source>
        <dbReference type="Proteomes" id="UP000320300"/>
    </source>
</evidence>